<feature type="region of interest" description="Disordered" evidence="2">
    <location>
        <begin position="497"/>
        <end position="541"/>
    </location>
</feature>
<dbReference type="Proteomes" id="UP000437017">
    <property type="component" value="Unassembled WGS sequence"/>
</dbReference>
<feature type="compositionally biased region" description="Polar residues" evidence="2">
    <location>
        <begin position="568"/>
        <end position="578"/>
    </location>
</feature>
<dbReference type="PANTHER" id="PTHR21616">
    <property type="entry name" value="CENTROSOME SPINDLE POLE ASSOCIATED PROTEIN"/>
    <property type="match status" value="1"/>
</dbReference>
<feature type="compositionally biased region" description="Polar residues" evidence="2">
    <location>
        <begin position="109"/>
        <end position="121"/>
    </location>
</feature>
<keyword evidence="1" id="KW-0175">Coiled coil</keyword>
<dbReference type="InterPro" id="IPR026708">
    <property type="entry name" value="CSPP1"/>
</dbReference>
<feature type="non-terminal residue" evidence="4">
    <location>
        <position position="1"/>
    </location>
</feature>
<dbReference type="OrthoDB" id="10044099at2759"/>
<dbReference type="GO" id="GO:0032467">
    <property type="term" value="P:positive regulation of cytokinesis"/>
    <property type="evidence" value="ECO:0007669"/>
    <property type="project" value="InterPro"/>
</dbReference>
<dbReference type="Pfam" id="PF24578">
    <property type="entry name" value="CSPP1_C"/>
    <property type="match status" value="1"/>
</dbReference>
<feature type="region of interest" description="Disordered" evidence="2">
    <location>
        <begin position="457"/>
        <end position="476"/>
    </location>
</feature>
<feature type="domain" description="Centrosome and spindle pole-associated protein 1 C-terminal" evidence="3">
    <location>
        <begin position="354"/>
        <end position="407"/>
    </location>
</feature>
<keyword evidence="5" id="KW-1185">Reference proteome</keyword>
<evidence type="ECO:0000259" key="3">
    <source>
        <dbReference type="Pfam" id="PF24578"/>
    </source>
</evidence>
<dbReference type="PANTHER" id="PTHR21616:SF2">
    <property type="entry name" value="CENTROSOME AND SPINDLE POLE-ASSOCIATED PROTEIN 1"/>
    <property type="match status" value="1"/>
</dbReference>
<evidence type="ECO:0000313" key="5">
    <source>
        <dbReference type="Proteomes" id="UP000437017"/>
    </source>
</evidence>
<feature type="compositionally biased region" description="Acidic residues" evidence="2">
    <location>
        <begin position="507"/>
        <end position="518"/>
    </location>
</feature>
<dbReference type="AlphaFoldDB" id="A0A643C7G7"/>
<protein>
    <recommendedName>
        <fullName evidence="3">Centrosome and spindle pole-associated protein 1 C-terminal domain-containing protein</fullName>
    </recommendedName>
</protein>
<proteinExistence type="predicted"/>
<reference evidence="4 5" key="1">
    <citation type="journal article" date="2019" name="PLoS ONE">
        <title>Genomic analyses reveal an absence of contemporary introgressive admixture between fin whales and blue whales, despite known hybrids.</title>
        <authorList>
            <person name="Westbury M.V."/>
            <person name="Petersen B."/>
            <person name="Lorenzen E.D."/>
        </authorList>
    </citation>
    <scope>NUCLEOTIDE SEQUENCE [LARGE SCALE GENOMIC DNA]</scope>
    <source>
        <strain evidence="4">FinWhale-01</strain>
    </source>
</reference>
<sequence length="578" mass="67805">TNPVLILDDVKTIREREERRRKEREEKEEYEAKLEAEMRSYNPWGKGGGGAPLRDAKGNLITDLNRMHRQNIDAYHNPDARTYEDKRAVVSLDQNLATSNAENLEDSANKNSGHMQTQSSPFARGNIFGEPPTELQIKQQELYKNFLRFQIEEKKQREEAERERLRIAEEKEEKRLAEQRARIQQEYEEEQEKKREKEEEQRLKNEELIRLAEERRKEAERKKKEEEEKHNLQLQHYYERENIIGEETKNKIASKLQRPPSVDSIITSFIQESSVSRAQSPPVPARKNQLRAEEEKKNVIMELSEMRKQLRSEERRLQGRKRERNPMDVFDMARHRLQAPVRRQSPKGLDTTTFQNIHDFNELKDRDSETRVDLKFMYPDPPRDYHTLEIQQQALLREQQKRLNRIKMQEGAEVDLDAVPSTKVRDHRMTYPAIEDDALPLPSQLPSARERRRNKLKGLDLDNSHPNVPPDGLSLKSVSSVNIDQLRMRNKERMRKLNELQNKPVNTDDDESSLVDPDDIMKHMGDDGSNSVATEPWLRPGTSETLKRFMAEQLRQEQQQVPVKPGASTWQGLSTAHG</sequence>
<dbReference type="GO" id="GO:0000922">
    <property type="term" value="C:spindle pole"/>
    <property type="evidence" value="ECO:0007669"/>
    <property type="project" value="InterPro"/>
</dbReference>
<organism evidence="4 5">
    <name type="scientific">Balaenoptera physalus</name>
    <name type="common">Fin whale</name>
    <name type="synonym">Balaena physalus</name>
    <dbReference type="NCBI Taxonomy" id="9770"/>
    <lineage>
        <taxon>Eukaryota</taxon>
        <taxon>Metazoa</taxon>
        <taxon>Chordata</taxon>
        <taxon>Craniata</taxon>
        <taxon>Vertebrata</taxon>
        <taxon>Euteleostomi</taxon>
        <taxon>Mammalia</taxon>
        <taxon>Eutheria</taxon>
        <taxon>Laurasiatheria</taxon>
        <taxon>Artiodactyla</taxon>
        <taxon>Whippomorpha</taxon>
        <taxon>Cetacea</taxon>
        <taxon>Mysticeti</taxon>
        <taxon>Balaenopteridae</taxon>
        <taxon>Balaenoptera</taxon>
    </lineage>
</organism>
<feature type="region of interest" description="Disordered" evidence="2">
    <location>
        <begin position="554"/>
        <end position="578"/>
    </location>
</feature>
<dbReference type="GO" id="GO:0005813">
    <property type="term" value="C:centrosome"/>
    <property type="evidence" value="ECO:0007669"/>
    <property type="project" value="InterPro"/>
</dbReference>
<dbReference type="InterPro" id="IPR058191">
    <property type="entry name" value="CSPP1_C"/>
</dbReference>
<feature type="region of interest" description="Disordered" evidence="2">
    <location>
        <begin position="101"/>
        <end position="126"/>
    </location>
</feature>
<name>A0A643C7G7_BALPH</name>
<evidence type="ECO:0000256" key="2">
    <source>
        <dbReference type="SAM" id="MobiDB-lite"/>
    </source>
</evidence>
<evidence type="ECO:0000313" key="4">
    <source>
        <dbReference type="EMBL" id="KAB0396171.1"/>
    </source>
</evidence>
<feature type="coiled-coil region" evidence="1">
    <location>
        <begin position="289"/>
        <end position="323"/>
    </location>
</feature>
<evidence type="ECO:0000256" key="1">
    <source>
        <dbReference type="SAM" id="Coils"/>
    </source>
</evidence>
<gene>
    <name evidence="4" type="ORF">E2I00_015314</name>
</gene>
<feature type="coiled-coil region" evidence="1">
    <location>
        <begin position="7"/>
        <end position="40"/>
    </location>
</feature>
<feature type="coiled-coil region" evidence="1">
    <location>
        <begin position="148"/>
        <end position="236"/>
    </location>
</feature>
<dbReference type="EMBL" id="SGJD01002246">
    <property type="protein sequence ID" value="KAB0396171.1"/>
    <property type="molecule type" value="Genomic_DNA"/>
</dbReference>
<accession>A0A643C7G7</accession>
<dbReference type="GO" id="GO:0005874">
    <property type="term" value="C:microtubule"/>
    <property type="evidence" value="ECO:0007669"/>
    <property type="project" value="InterPro"/>
</dbReference>
<comment type="caution">
    <text evidence="4">The sequence shown here is derived from an EMBL/GenBank/DDBJ whole genome shotgun (WGS) entry which is preliminary data.</text>
</comment>